<evidence type="ECO:0000313" key="5">
    <source>
        <dbReference type="EMBL" id="BAU57595.1"/>
    </source>
</evidence>
<evidence type="ECO:0000256" key="2">
    <source>
        <dbReference type="SAM" id="Coils"/>
    </source>
</evidence>
<dbReference type="KEGG" id="hhk:HH1059_09030"/>
<feature type="chain" id="PRO_5007142898" evidence="3">
    <location>
        <begin position="23"/>
        <end position="295"/>
    </location>
</feature>
<dbReference type="NCBIfam" id="NF038402">
    <property type="entry name" value="TroA_like"/>
    <property type="match status" value="1"/>
</dbReference>
<protein>
    <submittedName>
        <fullName evidence="5">Vitamin B12 ABC transporter</fullName>
    </submittedName>
</protein>
<dbReference type="InterPro" id="IPR002491">
    <property type="entry name" value="ABC_transptr_periplasmic_BD"/>
</dbReference>
<organism evidence="5 6">
    <name type="scientific">Halorhodospira halochloris</name>
    <name type="common">Ectothiorhodospira halochloris</name>
    <dbReference type="NCBI Taxonomy" id="1052"/>
    <lineage>
        <taxon>Bacteria</taxon>
        <taxon>Pseudomonadati</taxon>
        <taxon>Pseudomonadota</taxon>
        <taxon>Gammaproteobacteria</taxon>
        <taxon>Chromatiales</taxon>
        <taxon>Ectothiorhodospiraceae</taxon>
        <taxon>Halorhodospira</taxon>
    </lineage>
</organism>
<dbReference type="InterPro" id="IPR050902">
    <property type="entry name" value="ABC_Transporter_SBP"/>
</dbReference>
<evidence type="ECO:0000256" key="1">
    <source>
        <dbReference type="ARBA" id="ARBA00022729"/>
    </source>
</evidence>
<evidence type="ECO:0000256" key="3">
    <source>
        <dbReference type="SAM" id="SignalP"/>
    </source>
</evidence>
<keyword evidence="6" id="KW-1185">Reference proteome</keyword>
<dbReference type="AlphaFoldDB" id="A0A110B515"/>
<dbReference type="CDD" id="cd01144">
    <property type="entry name" value="BtuF"/>
    <property type="match status" value="1"/>
</dbReference>
<reference evidence="5" key="1">
    <citation type="submission" date="2016-02" db="EMBL/GenBank/DDBJ databases">
        <title>Halorhodospira halochloris DSM-1059 complete genome, version 2.</title>
        <authorList>
            <person name="Tsukatani Y."/>
        </authorList>
    </citation>
    <scope>NUCLEOTIDE SEQUENCE</scope>
    <source>
        <strain evidence="5">DSM 1059</strain>
    </source>
</reference>
<dbReference type="RefSeq" id="WP_170112998.1">
    <property type="nucleotide sequence ID" value="NZ_AP017372.2"/>
</dbReference>
<gene>
    <name evidence="5" type="ORF">HH1059_09030</name>
</gene>
<keyword evidence="1 3" id="KW-0732">Signal</keyword>
<evidence type="ECO:0000259" key="4">
    <source>
        <dbReference type="PROSITE" id="PS50983"/>
    </source>
</evidence>
<proteinExistence type="predicted"/>
<feature type="coiled-coil region" evidence="2">
    <location>
        <begin position="152"/>
        <end position="179"/>
    </location>
</feature>
<feature type="signal peptide" evidence="3">
    <location>
        <begin position="1"/>
        <end position="22"/>
    </location>
</feature>
<sequence length="295" mass="32564">MPIYTKKVIAALSLALLMPLTAATGEEICATDDTGQEVCLDEPAQRIVALSPGVTELLYAAGAGANVVAAVSHADYPEQAQDLPRVGSYNRLDVESILAKQPDLAIGWHSGNSPGQLDRLEELGVKVYRSEQRDLEDIPSTLERFGKLAGSSDEAQAEADEFRVRRDELEQRYAEGENVEVFYQVWDDPITTINDEQIISEVIRLCGGSNVFGHLERLTPRLDTESVLAADPQAIVVGGMGEANQAWLDKWREYERMTAVQQQNLFFVPPSKIQRPTPRLLEGAAKLCEQLEKAR</sequence>
<dbReference type="InterPro" id="IPR054828">
    <property type="entry name" value="Vit_B12_bind_prot"/>
</dbReference>
<evidence type="ECO:0000313" key="6">
    <source>
        <dbReference type="Proteomes" id="UP000218890"/>
    </source>
</evidence>
<accession>A0A110B515</accession>
<dbReference type="Proteomes" id="UP000218890">
    <property type="component" value="Chromosome"/>
</dbReference>
<feature type="domain" description="Fe/B12 periplasmic-binding" evidence="4">
    <location>
        <begin position="46"/>
        <end position="295"/>
    </location>
</feature>
<dbReference type="Gene3D" id="3.40.50.1980">
    <property type="entry name" value="Nitrogenase molybdenum iron protein domain"/>
    <property type="match status" value="2"/>
</dbReference>
<dbReference type="EMBL" id="AP017372">
    <property type="protein sequence ID" value="BAU57595.1"/>
    <property type="molecule type" value="Genomic_DNA"/>
</dbReference>
<dbReference type="PANTHER" id="PTHR30535">
    <property type="entry name" value="VITAMIN B12-BINDING PROTEIN"/>
    <property type="match status" value="1"/>
</dbReference>
<dbReference type="SUPFAM" id="SSF53807">
    <property type="entry name" value="Helical backbone' metal receptor"/>
    <property type="match status" value="1"/>
</dbReference>
<dbReference type="Pfam" id="PF01497">
    <property type="entry name" value="Peripla_BP_2"/>
    <property type="match status" value="1"/>
</dbReference>
<dbReference type="PROSITE" id="PS50983">
    <property type="entry name" value="FE_B12_PBP"/>
    <property type="match status" value="1"/>
</dbReference>
<keyword evidence="2" id="KW-0175">Coiled coil</keyword>
<name>A0A110B515_HALHR</name>
<dbReference type="PANTHER" id="PTHR30535:SF34">
    <property type="entry name" value="MOLYBDATE-BINDING PROTEIN MOLA"/>
    <property type="match status" value="1"/>
</dbReference>